<accession>A0ABT4D109</accession>
<evidence type="ECO:0000313" key="3">
    <source>
        <dbReference type="Proteomes" id="UP001078443"/>
    </source>
</evidence>
<dbReference type="Pfam" id="PF26353">
    <property type="entry name" value="YhfM"/>
    <property type="match status" value="1"/>
</dbReference>
<proteinExistence type="predicted"/>
<keyword evidence="3" id="KW-1185">Reference proteome</keyword>
<dbReference type="Proteomes" id="UP001078443">
    <property type="component" value="Unassembled WGS sequence"/>
</dbReference>
<evidence type="ECO:0000259" key="1">
    <source>
        <dbReference type="Pfam" id="PF26353"/>
    </source>
</evidence>
<comment type="caution">
    <text evidence="2">The sequence shown here is derived from an EMBL/GenBank/DDBJ whole genome shotgun (WGS) entry which is preliminary data.</text>
</comment>
<protein>
    <recommendedName>
        <fullName evidence="1">YhfM-like domain-containing protein</fullName>
    </recommendedName>
</protein>
<dbReference type="RefSeq" id="WP_268041245.1">
    <property type="nucleotide sequence ID" value="NZ_JAPQER010000004.1"/>
</dbReference>
<dbReference type="InterPro" id="IPR058780">
    <property type="entry name" value="YhfM-like_dom"/>
</dbReference>
<gene>
    <name evidence="2" type="ORF">OW763_11275</name>
</gene>
<feature type="domain" description="YhfM-like" evidence="1">
    <location>
        <begin position="45"/>
        <end position="148"/>
    </location>
</feature>
<dbReference type="PROSITE" id="PS51257">
    <property type="entry name" value="PROKAR_LIPOPROTEIN"/>
    <property type="match status" value="1"/>
</dbReference>
<reference evidence="2" key="1">
    <citation type="submission" date="2022-12" db="EMBL/GenBank/DDBJ databases">
        <authorList>
            <person name="Wang J."/>
        </authorList>
    </citation>
    <scope>NUCLEOTIDE SEQUENCE</scope>
    <source>
        <strain evidence="2">HY-45-18</strain>
    </source>
</reference>
<name>A0ABT4D109_9CLOT</name>
<organism evidence="2 3">
    <name type="scientific">Clostridium aestuarii</name>
    <dbReference type="NCBI Taxonomy" id="338193"/>
    <lineage>
        <taxon>Bacteria</taxon>
        <taxon>Bacillati</taxon>
        <taxon>Bacillota</taxon>
        <taxon>Clostridia</taxon>
        <taxon>Eubacteriales</taxon>
        <taxon>Clostridiaceae</taxon>
        <taxon>Clostridium</taxon>
    </lineage>
</organism>
<dbReference type="EMBL" id="JAPQER010000004">
    <property type="protein sequence ID" value="MCY6484923.1"/>
    <property type="molecule type" value="Genomic_DNA"/>
</dbReference>
<sequence>MSKKFKILFIVFMFIFSNLLTGCSKLDNIKVKLGMKNKDFEYIKEGKINKVIIQNVRDKGFTFIVTDKSSIKELYDILSEAKEVENKITLESDYVLEFQESHHEVHKFNYIAGLDKTDAGNLYGDDKIYIVSKRLDDDIMKNFWNIRRPKEFKDVYYKSIIMALKEYRKSLNGNEKIGIDMDDQYASKFILTMDLEEFKEGLSSNEEIIRDDNTNKYDVIMNITTEGYKSEIYKCIITFYYKQDKKETKYYFTNKYDEDIGAWQFTLSVDKKPENF</sequence>
<evidence type="ECO:0000313" key="2">
    <source>
        <dbReference type="EMBL" id="MCY6484923.1"/>
    </source>
</evidence>